<sequence length="98" mass="11181">MRRSILFLAIIYFLSCSEENNLNDNNQNELISNDQELLIDISDDTNQSLTESNNLSFLALGDSYTIGESVSENQRWPNQMINIALNRDVLFDQPIIIA</sequence>
<dbReference type="AlphaFoldDB" id="A0A382V0C1"/>
<evidence type="ECO:0000313" key="1">
    <source>
        <dbReference type="EMBL" id="SVD39920.1"/>
    </source>
</evidence>
<feature type="non-terminal residue" evidence="1">
    <location>
        <position position="98"/>
    </location>
</feature>
<accession>A0A382V0C1</accession>
<reference evidence="1" key="1">
    <citation type="submission" date="2018-05" db="EMBL/GenBank/DDBJ databases">
        <authorList>
            <person name="Lanie J.A."/>
            <person name="Ng W.-L."/>
            <person name="Kazmierczak K.M."/>
            <person name="Andrzejewski T.M."/>
            <person name="Davidsen T.M."/>
            <person name="Wayne K.J."/>
            <person name="Tettelin H."/>
            <person name="Glass J.I."/>
            <person name="Rusch D."/>
            <person name="Podicherti R."/>
            <person name="Tsui H.-C.T."/>
            <person name="Winkler M.E."/>
        </authorList>
    </citation>
    <scope>NUCLEOTIDE SEQUENCE</scope>
</reference>
<gene>
    <name evidence="1" type="ORF">METZ01_LOCUS392774</name>
</gene>
<evidence type="ECO:0008006" key="2">
    <source>
        <dbReference type="Google" id="ProtNLM"/>
    </source>
</evidence>
<protein>
    <recommendedName>
        <fullName evidence="2">SGNH hydrolase-type esterase domain-containing protein</fullName>
    </recommendedName>
</protein>
<organism evidence="1">
    <name type="scientific">marine metagenome</name>
    <dbReference type="NCBI Taxonomy" id="408172"/>
    <lineage>
        <taxon>unclassified sequences</taxon>
        <taxon>metagenomes</taxon>
        <taxon>ecological metagenomes</taxon>
    </lineage>
</organism>
<proteinExistence type="predicted"/>
<dbReference type="EMBL" id="UINC01148182">
    <property type="protein sequence ID" value="SVD39920.1"/>
    <property type="molecule type" value="Genomic_DNA"/>
</dbReference>
<name>A0A382V0C1_9ZZZZ</name>